<comment type="similarity">
    <text evidence="10 11">Belongs to the TRAFAC class myosin-kinesin ATPase superfamily. Kinesin family.</text>
</comment>
<dbReference type="GO" id="GO:0008017">
    <property type="term" value="F:microtubule binding"/>
    <property type="evidence" value="ECO:0007669"/>
    <property type="project" value="InterPro"/>
</dbReference>
<dbReference type="Gene3D" id="3.40.850.10">
    <property type="entry name" value="Kinesin motor domain"/>
    <property type="match status" value="1"/>
</dbReference>
<feature type="region of interest" description="Disordered" evidence="13">
    <location>
        <begin position="611"/>
        <end position="640"/>
    </location>
</feature>
<dbReference type="GO" id="GO:0005524">
    <property type="term" value="F:ATP binding"/>
    <property type="evidence" value="ECO:0007669"/>
    <property type="project" value="UniProtKB-UniRule"/>
</dbReference>
<evidence type="ECO:0000256" key="12">
    <source>
        <dbReference type="SAM" id="Coils"/>
    </source>
</evidence>
<dbReference type="GO" id="GO:0005874">
    <property type="term" value="C:microtubule"/>
    <property type="evidence" value="ECO:0007669"/>
    <property type="project" value="UniProtKB-KW"/>
</dbReference>
<gene>
    <name evidence="15" type="ORF">RN001_010970</name>
</gene>
<dbReference type="PROSITE" id="PS00411">
    <property type="entry name" value="KINESIN_MOTOR_1"/>
    <property type="match status" value="1"/>
</dbReference>
<dbReference type="EMBL" id="JARPUR010000004">
    <property type="protein sequence ID" value="KAK4878464.1"/>
    <property type="molecule type" value="Genomic_DNA"/>
</dbReference>
<keyword evidence="2" id="KW-0963">Cytoplasm</keyword>
<dbReference type="InterPro" id="IPR027417">
    <property type="entry name" value="P-loop_NTPase"/>
</dbReference>
<keyword evidence="7 10" id="KW-0505">Motor protein</keyword>
<evidence type="ECO:0000256" key="7">
    <source>
        <dbReference type="ARBA" id="ARBA00023175"/>
    </source>
</evidence>
<keyword evidence="4 10" id="KW-0547">Nucleotide-binding</keyword>
<keyword evidence="5 10" id="KW-0067">ATP-binding</keyword>
<dbReference type="GO" id="GO:0003777">
    <property type="term" value="F:microtubule motor activity"/>
    <property type="evidence" value="ECO:0007669"/>
    <property type="project" value="InterPro"/>
</dbReference>
<evidence type="ECO:0000313" key="16">
    <source>
        <dbReference type="Proteomes" id="UP001353858"/>
    </source>
</evidence>
<dbReference type="Proteomes" id="UP001353858">
    <property type="component" value="Unassembled WGS sequence"/>
</dbReference>
<keyword evidence="16" id="KW-1185">Reference proteome</keyword>
<dbReference type="InterPro" id="IPR019821">
    <property type="entry name" value="Kinesin_motor_CS"/>
</dbReference>
<sequence>MAENVKVIVRCRPMNQREIELKCKCIVQMKNCMTEIWDPREGPSFPKQFTFDSVYDQESYTENIYNDICYPLIESVLEGYNSTIFVYGQTGCGKSFSMEGTKSGNSPEKGIISRAFEHIFEAISVTSGVKYLALVSYLEIYNEQIRDLLLPNEASLNLKEVPNEGVTVPGLTIHPVHNVAECEEMLNIGSKHRMIGATLMNQVSSRSHSIFTISIEQISNDNETIRKGKLNLVDLAGSERQAKTGATGDRLKEATKINLSLSALGNVISALVDGKAKHIPYRDSKLTRLLQDSLGGNTRTLMIACISPASRDYDETLSTLRYANRAKNIHNKPRINEDPKDAMLRQYQEEIVHLRNLLENRLNTPLKIEDISDEVFEINKNVIDSKRDLLIQEYQEEMTKLKNLHENEKSEKEIILKQIESIKKEYQIHLEQLNQEMEERKPKSTSKEEILNRIETLKASMIGGEKADDKELSERRKRKKLASEKRLSAIAHVLAKIDMNEDRELLQNQYKDISQELNIKTDALRRYRHKVKSLEKEIDDIQGEFQVERNDYLETIRKLNRNTKLWSQIADKVCGTLKNECNYRNLDAIKEQAIWIEDSQRYKLPNLVIHRTKLPPPGRDHSGHSEKSSNPSTPPDENIEKMEQVGNDDIIGSYFKPRRAIELLNQTSRLDSSVFNAKPKSSDGGSPVLSNSFGCSHSNWVTGSSLMVDGNNRRPLRLEALPMIEKRRKNTSLILPWT</sequence>
<organism evidence="15 16">
    <name type="scientific">Aquatica leii</name>
    <dbReference type="NCBI Taxonomy" id="1421715"/>
    <lineage>
        <taxon>Eukaryota</taxon>
        <taxon>Metazoa</taxon>
        <taxon>Ecdysozoa</taxon>
        <taxon>Arthropoda</taxon>
        <taxon>Hexapoda</taxon>
        <taxon>Insecta</taxon>
        <taxon>Pterygota</taxon>
        <taxon>Neoptera</taxon>
        <taxon>Endopterygota</taxon>
        <taxon>Coleoptera</taxon>
        <taxon>Polyphaga</taxon>
        <taxon>Elateriformia</taxon>
        <taxon>Elateroidea</taxon>
        <taxon>Lampyridae</taxon>
        <taxon>Luciolinae</taxon>
        <taxon>Aquatica</taxon>
    </lineage>
</organism>
<dbReference type="GO" id="GO:0007018">
    <property type="term" value="P:microtubule-based movement"/>
    <property type="evidence" value="ECO:0007669"/>
    <property type="project" value="InterPro"/>
</dbReference>
<dbReference type="FunFam" id="3.40.850.10:FF:000029">
    <property type="entry name" value="Kinesin-like protein KIF17"/>
    <property type="match status" value="1"/>
</dbReference>
<comment type="caution">
    <text evidence="15">The sequence shown here is derived from an EMBL/GenBank/DDBJ whole genome shotgun (WGS) entry which is preliminary data.</text>
</comment>
<dbReference type="InterPro" id="IPR036961">
    <property type="entry name" value="Kinesin_motor_dom_sf"/>
</dbReference>
<evidence type="ECO:0000256" key="13">
    <source>
        <dbReference type="SAM" id="MobiDB-lite"/>
    </source>
</evidence>
<evidence type="ECO:0000256" key="9">
    <source>
        <dbReference type="ARBA" id="ARBA00060187"/>
    </source>
</evidence>
<evidence type="ECO:0000256" key="5">
    <source>
        <dbReference type="ARBA" id="ARBA00022840"/>
    </source>
</evidence>
<evidence type="ECO:0000256" key="8">
    <source>
        <dbReference type="ARBA" id="ARBA00023212"/>
    </source>
</evidence>
<dbReference type="SMART" id="SM00129">
    <property type="entry name" value="KISc"/>
    <property type="match status" value="1"/>
</dbReference>
<reference evidence="16" key="1">
    <citation type="submission" date="2023-01" db="EMBL/GenBank/DDBJ databases">
        <title>Key to firefly adult light organ development and bioluminescence: homeobox transcription factors regulate luciferase expression and transportation to peroxisome.</title>
        <authorList>
            <person name="Fu X."/>
        </authorList>
    </citation>
    <scope>NUCLEOTIDE SEQUENCE [LARGE SCALE GENOMIC DNA]</scope>
</reference>
<dbReference type="PRINTS" id="PR00380">
    <property type="entry name" value="KINESINHEAVY"/>
</dbReference>
<keyword evidence="8" id="KW-0206">Cytoskeleton</keyword>
<feature type="coiled-coil region" evidence="12">
    <location>
        <begin position="344"/>
        <end position="439"/>
    </location>
</feature>
<dbReference type="InterPro" id="IPR001752">
    <property type="entry name" value="Kinesin_motor_dom"/>
</dbReference>
<evidence type="ECO:0000259" key="14">
    <source>
        <dbReference type="PROSITE" id="PS50067"/>
    </source>
</evidence>
<dbReference type="SUPFAM" id="SSF52540">
    <property type="entry name" value="P-loop containing nucleoside triphosphate hydrolases"/>
    <property type="match status" value="1"/>
</dbReference>
<evidence type="ECO:0000256" key="6">
    <source>
        <dbReference type="ARBA" id="ARBA00023054"/>
    </source>
</evidence>
<evidence type="ECO:0000256" key="10">
    <source>
        <dbReference type="PROSITE-ProRule" id="PRU00283"/>
    </source>
</evidence>
<dbReference type="PANTHER" id="PTHR47969">
    <property type="entry name" value="CHROMOSOME-ASSOCIATED KINESIN KIF4A-RELATED"/>
    <property type="match status" value="1"/>
</dbReference>
<dbReference type="InterPro" id="IPR027640">
    <property type="entry name" value="Kinesin-like_fam"/>
</dbReference>
<feature type="coiled-coil region" evidence="12">
    <location>
        <begin position="496"/>
        <end position="551"/>
    </location>
</feature>
<evidence type="ECO:0000313" key="15">
    <source>
        <dbReference type="EMBL" id="KAK4878464.1"/>
    </source>
</evidence>
<dbReference type="PROSITE" id="PS50067">
    <property type="entry name" value="KINESIN_MOTOR_2"/>
    <property type="match status" value="1"/>
</dbReference>
<evidence type="ECO:0000256" key="4">
    <source>
        <dbReference type="ARBA" id="ARBA00022741"/>
    </source>
</evidence>
<evidence type="ECO:0000256" key="2">
    <source>
        <dbReference type="ARBA" id="ARBA00022490"/>
    </source>
</evidence>
<keyword evidence="6 12" id="KW-0175">Coiled coil</keyword>
<proteinExistence type="inferred from homology"/>
<dbReference type="PANTHER" id="PTHR47969:SF21">
    <property type="entry name" value="KINESIN-LIKE PROTEIN"/>
    <property type="match status" value="1"/>
</dbReference>
<accession>A0AAN7PVG3</accession>
<feature type="domain" description="Kinesin motor" evidence="14">
    <location>
        <begin position="4"/>
        <end position="329"/>
    </location>
</feature>
<feature type="compositionally biased region" description="Basic and acidic residues" evidence="13">
    <location>
        <begin position="618"/>
        <end position="627"/>
    </location>
</feature>
<comment type="function">
    <text evidence="9">Plus-end directed microtubule motor that may be used for anterograde axonal transport and could conceivably move cargos in fly neurons different than those moved by kinesin heavy chain or other plus-end directed motors.</text>
</comment>
<comment type="subcellular location">
    <subcellularLocation>
        <location evidence="1">Cytoplasm</location>
        <location evidence="1">Cytoskeleton</location>
    </subcellularLocation>
</comment>
<evidence type="ECO:0000256" key="1">
    <source>
        <dbReference type="ARBA" id="ARBA00004245"/>
    </source>
</evidence>
<feature type="binding site" evidence="10">
    <location>
        <begin position="88"/>
        <end position="95"/>
    </location>
    <ligand>
        <name>ATP</name>
        <dbReference type="ChEBI" id="CHEBI:30616"/>
    </ligand>
</feature>
<protein>
    <recommendedName>
        <fullName evidence="11">Kinesin-like protein</fullName>
    </recommendedName>
</protein>
<dbReference type="Pfam" id="PF00225">
    <property type="entry name" value="Kinesin"/>
    <property type="match status" value="1"/>
</dbReference>
<name>A0AAN7PVG3_9COLE</name>
<evidence type="ECO:0000256" key="11">
    <source>
        <dbReference type="RuleBase" id="RU000394"/>
    </source>
</evidence>
<evidence type="ECO:0000256" key="3">
    <source>
        <dbReference type="ARBA" id="ARBA00022701"/>
    </source>
</evidence>
<dbReference type="AlphaFoldDB" id="A0AAN7PVG3"/>
<keyword evidence="3 11" id="KW-0493">Microtubule</keyword>